<evidence type="ECO:0000313" key="12">
    <source>
        <dbReference type="EMBL" id="CAI8024044.1"/>
    </source>
</evidence>
<name>A0AA35S6D3_GEOBA</name>
<dbReference type="PANTHER" id="PTHR15679:SF8">
    <property type="entry name" value="PCNA-ASSOCIATED FACTOR"/>
    <property type="match status" value="1"/>
</dbReference>
<feature type="region of interest" description="Disordered" evidence="10">
    <location>
        <begin position="1"/>
        <end position="135"/>
    </location>
</feature>
<evidence type="ECO:0000256" key="3">
    <source>
        <dbReference type="ARBA" id="ARBA00013777"/>
    </source>
</evidence>
<keyword evidence="4" id="KW-0963">Cytoplasm</keyword>
<dbReference type="EMBL" id="CASHTH010002049">
    <property type="protein sequence ID" value="CAI8024044.1"/>
    <property type="molecule type" value="Genomic_DNA"/>
</dbReference>
<accession>A0AA35S6D3</accession>
<dbReference type="GO" id="GO:0051726">
    <property type="term" value="P:regulation of cell cycle"/>
    <property type="evidence" value="ECO:0007669"/>
    <property type="project" value="InterPro"/>
</dbReference>
<dbReference type="Pfam" id="PF15715">
    <property type="entry name" value="PAF"/>
    <property type="match status" value="1"/>
</dbReference>
<feature type="compositionally biased region" description="Acidic residues" evidence="10">
    <location>
        <begin position="93"/>
        <end position="103"/>
    </location>
</feature>
<comment type="subcellular location">
    <subcellularLocation>
        <location evidence="2">Cytoplasm</location>
        <location evidence="2">Perinuclear region</location>
    </subcellularLocation>
    <subcellularLocation>
        <location evidence="1">Nucleus</location>
    </subcellularLocation>
</comment>
<protein>
    <recommendedName>
        <fullName evidence="3">PCNA-associated factor</fullName>
    </recommendedName>
    <alternativeName>
        <fullName evidence="8">PCNA-associated factor of 15 kDa</fullName>
    </alternativeName>
    <alternativeName>
        <fullName evidence="9">PCNA-clamp-associated factor</fullName>
    </alternativeName>
</protein>
<feature type="domain" description="PCNA-associated factor histone-like" evidence="11">
    <location>
        <begin position="1"/>
        <end position="96"/>
    </location>
</feature>
<feature type="compositionally biased region" description="Low complexity" evidence="10">
    <location>
        <begin position="9"/>
        <end position="37"/>
    </location>
</feature>
<dbReference type="InterPro" id="IPR040444">
    <property type="entry name" value="PCNA-AF"/>
</dbReference>
<dbReference type="GO" id="GO:0006281">
    <property type="term" value="P:DNA repair"/>
    <property type="evidence" value="ECO:0007669"/>
    <property type="project" value="UniProtKB-KW"/>
</dbReference>
<keyword evidence="6" id="KW-0234">DNA repair</keyword>
<gene>
    <name evidence="12" type="ORF">GBAR_LOCUS14009</name>
</gene>
<evidence type="ECO:0000256" key="1">
    <source>
        <dbReference type="ARBA" id="ARBA00004123"/>
    </source>
</evidence>
<dbReference type="AlphaFoldDB" id="A0AA35S6D3"/>
<keyword evidence="13" id="KW-1185">Reference proteome</keyword>
<comment type="caution">
    <text evidence="12">The sequence shown here is derived from an EMBL/GenBank/DDBJ whole genome shotgun (WGS) entry which is preliminary data.</text>
</comment>
<evidence type="ECO:0000256" key="8">
    <source>
        <dbReference type="ARBA" id="ARBA00030014"/>
    </source>
</evidence>
<evidence type="ECO:0000256" key="7">
    <source>
        <dbReference type="ARBA" id="ARBA00023242"/>
    </source>
</evidence>
<evidence type="ECO:0000313" key="13">
    <source>
        <dbReference type="Proteomes" id="UP001174909"/>
    </source>
</evidence>
<evidence type="ECO:0000256" key="4">
    <source>
        <dbReference type="ARBA" id="ARBA00022490"/>
    </source>
</evidence>
<evidence type="ECO:0000259" key="11">
    <source>
        <dbReference type="Pfam" id="PF15715"/>
    </source>
</evidence>
<proteinExistence type="predicted"/>
<evidence type="ECO:0000256" key="9">
    <source>
        <dbReference type="ARBA" id="ARBA00031186"/>
    </source>
</evidence>
<dbReference type="InterPro" id="IPR031444">
    <property type="entry name" value="PCNA-AF_dom"/>
</dbReference>
<dbReference type="GO" id="GO:0048471">
    <property type="term" value="C:perinuclear region of cytoplasm"/>
    <property type="evidence" value="ECO:0007669"/>
    <property type="project" value="UniProtKB-SubCell"/>
</dbReference>
<sequence>MVRTKASNAAPAATRKAVAARAPRKTVSVPRPVSSPSSGGGKSRKGKSAIGGNPAKLWPTPDWQKGIGSFLKGAEGGIVVDQEEPGPSRDVITQEEEEMEMEETTPSGPGSSGGVGVALLDSSIAQLNSDDEDSD</sequence>
<evidence type="ECO:0000256" key="10">
    <source>
        <dbReference type="SAM" id="MobiDB-lite"/>
    </source>
</evidence>
<evidence type="ECO:0000256" key="6">
    <source>
        <dbReference type="ARBA" id="ARBA00023204"/>
    </source>
</evidence>
<dbReference type="Proteomes" id="UP001174909">
    <property type="component" value="Unassembled WGS sequence"/>
</dbReference>
<keyword evidence="7" id="KW-0539">Nucleus</keyword>
<organism evidence="12 13">
    <name type="scientific">Geodia barretti</name>
    <name type="common">Barrett's horny sponge</name>
    <dbReference type="NCBI Taxonomy" id="519541"/>
    <lineage>
        <taxon>Eukaryota</taxon>
        <taxon>Metazoa</taxon>
        <taxon>Porifera</taxon>
        <taxon>Demospongiae</taxon>
        <taxon>Heteroscleromorpha</taxon>
        <taxon>Tetractinellida</taxon>
        <taxon>Astrophorina</taxon>
        <taxon>Geodiidae</taxon>
        <taxon>Geodia</taxon>
    </lineage>
</organism>
<reference evidence="12" key="1">
    <citation type="submission" date="2023-03" db="EMBL/GenBank/DDBJ databases">
        <authorList>
            <person name="Steffen K."/>
            <person name="Cardenas P."/>
        </authorList>
    </citation>
    <scope>NUCLEOTIDE SEQUENCE</scope>
</reference>
<dbReference type="PANTHER" id="PTHR15679">
    <property type="entry name" value="PCNA-ASSOCIATED FACTOR"/>
    <property type="match status" value="1"/>
</dbReference>
<keyword evidence="5" id="KW-0227">DNA damage</keyword>
<evidence type="ECO:0000256" key="5">
    <source>
        <dbReference type="ARBA" id="ARBA00022763"/>
    </source>
</evidence>
<dbReference type="GO" id="GO:0019985">
    <property type="term" value="P:translesion synthesis"/>
    <property type="evidence" value="ECO:0007669"/>
    <property type="project" value="TreeGrafter"/>
</dbReference>
<dbReference type="GO" id="GO:0003682">
    <property type="term" value="F:chromatin binding"/>
    <property type="evidence" value="ECO:0007669"/>
    <property type="project" value="TreeGrafter"/>
</dbReference>
<evidence type="ECO:0000256" key="2">
    <source>
        <dbReference type="ARBA" id="ARBA00004556"/>
    </source>
</evidence>
<dbReference type="GO" id="GO:0005634">
    <property type="term" value="C:nucleus"/>
    <property type="evidence" value="ECO:0007669"/>
    <property type="project" value="UniProtKB-SubCell"/>
</dbReference>